<feature type="signal peptide" evidence="7">
    <location>
        <begin position="1"/>
        <end position="21"/>
    </location>
</feature>
<dbReference type="GO" id="GO:0020037">
    <property type="term" value="F:heme binding"/>
    <property type="evidence" value="ECO:0007669"/>
    <property type="project" value="InterPro"/>
</dbReference>
<feature type="domain" description="Cytochrome c" evidence="8">
    <location>
        <begin position="16"/>
        <end position="101"/>
    </location>
</feature>
<dbReference type="InterPro" id="IPR036909">
    <property type="entry name" value="Cyt_c-like_dom_sf"/>
</dbReference>
<evidence type="ECO:0000256" key="7">
    <source>
        <dbReference type="SAM" id="SignalP"/>
    </source>
</evidence>
<keyword evidence="7" id="KW-0732">Signal</keyword>
<sequence>MKLIHLGLLAASLSLASLAQADEALAKAKNCTTCHGMDKKIVGPGYKEVAAKRGGEKGAEAAMAAKIKAGSKGEWGQVPMPPNNVTDAEAATLAKWVLSIK</sequence>
<evidence type="ECO:0000256" key="4">
    <source>
        <dbReference type="ARBA" id="ARBA00022982"/>
    </source>
</evidence>
<dbReference type="PROSITE" id="PS51007">
    <property type="entry name" value="CYTC"/>
    <property type="match status" value="1"/>
</dbReference>
<gene>
    <name evidence="9" type="ORF">IPJ38_02000</name>
</gene>
<feature type="binding site" description="covalent" evidence="6">
    <location>
        <position position="35"/>
    </location>
    <ligand>
        <name>heme c</name>
        <dbReference type="ChEBI" id="CHEBI:61717"/>
    </ligand>
</feature>
<dbReference type="Gene3D" id="1.10.760.10">
    <property type="entry name" value="Cytochrome c-like domain"/>
    <property type="match status" value="1"/>
</dbReference>
<keyword evidence="3 6" id="KW-0479">Metal-binding</keyword>
<keyword evidence="2 6" id="KW-0349">Heme</keyword>
<evidence type="ECO:0000256" key="5">
    <source>
        <dbReference type="ARBA" id="ARBA00023004"/>
    </source>
</evidence>
<evidence type="ECO:0000256" key="2">
    <source>
        <dbReference type="ARBA" id="ARBA00022617"/>
    </source>
</evidence>
<dbReference type="InterPro" id="IPR009056">
    <property type="entry name" value="Cyt_c-like_dom"/>
</dbReference>
<keyword evidence="5 6" id="KW-0408">Iron</keyword>
<dbReference type="SUPFAM" id="SSF46626">
    <property type="entry name" value="Cytochrome c"/>
    <property type="match status" value="1"/>
</dbReference>
<dbReference type="Proteomes" id="UP000739411">
    <property type="component" value="Unassembled WGS sequence"/>
</dbReference>
<dbReference type="AlphaFoldDB" id="A0A935K1J4"/>
<comment type="caution">
    <text evidence="9">The sequence shown here is derived from an EMBL/GenBank/DDBJ whole genome shotgun (WGS) entry which is preliminary data.</text>
</comment>
<evidence type="ECO:0000256" key="3">
    <source>
        <dbReference type="ARBA" id="ARBA00022723"/>
    </source>
</evidence>
<protein>
    <submittedName>
        <fullName evidence="9">C-type cytochrome</fullName>
    </submittedName>
</protein>
<keyword evidence="4" id="KW-0249">Electron transport</keyword>
<name>A0A935K1J4_9RHOO</name>
<evidence type="ECO:0000256" key="1">
    <source>
        <dbReference type="ARBA" id="ARBA00022448"/>
    </source>
</evidence>
<dbReference type="GO" id="GO:0009055">
    <property type="term" value="F:electron transfer activity"/>
    <property type="evidence" value="ECO:0007669"/>
    <property type="project" value="InterPro"/>
</dbReference>
<organism evidence="9 10">
    <name type="scientific">Candidatus Dechloromonas phosphorivorans</name>
    <dbReference type="NCBI Taxonomy" id="2899244"/>
    <lineage>
        <taxon>Bacteria</taxon>
        <taxon>Pseudomonadati</taxon>
        <taxon>Pseudomonadota</taxon>
        <taxon>Betaproteobacteria</taxon>
        <taxon>Rhodocyclales</taxon>
        <taxon>Azonexaceae</taxon>
        <taxon>Dechloromonas</taxon>
    </lineage>
</organism>
<dbReference type="Pfam" id="PF00034">
    <property type="entry name" value="Cytochrom_C"/>
    <property type="match status" value="1"/>
</dbReference>
<dbReference type="GO" id="GO:0005506">
    <property type="term" value="F:iron ion binding"/>
    <property type="evidence" value="ECO:0007669"/>
    <property type="project" value="InterPro"/>
</dbReference>
<dbReference type="InterPro" id="IPR002324">
    <property type="entry name" value="Cyt_c_ID"/>
</dbReference>
<evidence type="ECO:0000313" key="9">
    <source>
        <dbReference type="EMBL" id="MBK7414057.1"/>
    </source>
</evidence>
<dbReference type="EMBL" id="JADJMS010000006">
    <property type="protein sequence ID" value="MBK7414057.1"/>
    <property type="molecule type" value="Genomic_DNA"/>
</dbReference>
<evidence type="ECO:0000313" key="10">
    <source>
        <dbReference type="Proteomes" id="UP000739411"/>
    </source>
</evidence>
<feature type="binding site" description="covalent" evidence="6">
    <location>
        <position position="80"/>
    </location>
    <ligand>
        <name>heme c</name>
        <dbReference type="ChEBI" id="CHEBI:61717"/>
    </ligand>
</feature>
<keyword evidence="1" id="KW-0813">Transport</keyword>
<evidence type="ECO:0000256" key="6">
    <source>
        <dbReference type="PIRSR" id="PIRSR602324-1"/>
    </source>
</evidence>
<comment type="PTM">
    <text evidence="6">Binds 1 heme c group covalently per subunit.</text>
</comment>
<proteinExistence type="predicted"/>
<reference evidence="9 10" key="1">
    <citation type="submission" date="2020-10" db="EMBL/GenBank/DDBJ databases">
        <title>Connecting structure to function with the recovery of over 1000 high-quality activated sludge metagenome-assembled genomes encoding full-length rRNA genes using long-read sequencing.</title>
        <authorList>
            <person name="Singleton C.M."/>
            <person name="Petriglieri F."/>
            <person name="Kristensen J.M."/>
            <person name="Kirkegaard R.H."/>
            <person name="Michaelsen T.Y."/>
            <person name="Andersen M.H."/>
            <person name="Karst S.M."/>
            <person name="Dueholm M.S."/>
            <person name="Nielsen P.H."/>
            <person name="Albertsen M."/>
        </authorList>
    </citation>
    <scope>NUCLEOTIDE SEQUENCE [LARGE SCALE GENOMIC DNA]</scope>
    <source>
        <strain evidence="9">EsbW_18-Q3-R4-48_BATAC.463</strain>
    </source>
</reference>
<evidence type="ECO:0000259" key="8">
    <source>
        <dbReference type="PROSITE" id="PS51007"/>
    </source>
</evidence>
<feature type="binding site" description="covalent" evidence="6">
    <location>
        <position position="31"/>
    </location>
    <ligand>
        <name>heme c</name>
        <dbReference type="ChEBI" id="CHEBI:61717"/>
    </ligand>
</feature>
<dbReference type="PRINTS" id="PR00606">
    <property type="entry name" value="CYTCHROMECID"/>
</dbReference>
<accession>A0A935K1J4</accession>
<feature type="chain" id="PRO_5036867136" evidence="7">
    <location>
        <begin position="22"/>
        <end position="101"/>
    </location>
</feature>